<dbReference type="PANTHER" id="PTHR43553">
    <property type="entry name" value="HEAVY METAL TRANSPORTER"/>
    <property type="match status" value="1"/>
</dbReference>
<gene>
    <name evidence="5" type="ORF">S03H2_25638</name>
</gene>
<proteinExistence type="predicted"/>
<feature type="domain" description="ABC transporter" evidence="4">
    <location>
        <begin position="5"/>
        <end position="88"/>
    </location>
</feature>
<dbReference type="Gene3D" id="3.40.50.300">
    <property type="entry name" value="P-loop containing nucleotide triphosphate hydrolases"/>
    <property type="match status" value="1"/>
</dbReference>
<evidence type="ECO:0000259" key="4">
    <source>
        <dbReference type="Pfam" id="PF00005"/>
    </source>
</evidence>
<dbReference type="GO" id="GO:0016887">
    <property type="term" value="F:ATP hydrolysis activity"/>
    <property type="evidence" value="ECO:0007669"/>
    <property type="project" value="InterPro"/>
</dbReference>
<sequence length="148" mass="15837">APYLGLIMQDFASQLFSSEVATEVAFLPENLGLPYEELARRVAEALQMVGLSHLVGRDPQTLSGGERQRLAIASVLSGEAPILVFDEAKSDLDPAGRRQIDELCGRLCRGGNTIISAEVEVEEGAEADLAILLSEGRIVAKGSPKEVF</sequence>
<evidence type="ECO:0000256" key="3">
    <source>
        <dbReference type="ARBA" id="ARBA00022840"/>
    </source>
</evidence>
<dbReference type="Pfam" id="PF00005">
    <property type="entry name" value="ABC_tran"/>
    <property type="match status" value="1"/>
</dbReference>
<evidence type="ECO:0000256" key="1">
    <source>
        <dbReference type="ARBA" id="ARBA00022448"/>
    </source>
</evidence>
<dbReference type="GO" id="GO:0005524">
    <property type="term" value="F:ATP binding"/>
    <property type="evidence" value="ECO:0007669"/>
    <property type="project" value="UniProtKB-KW"/>
</dbReference>
<dbReference type="SUPFAM" id="SSF52540">
    <property type="entry name" value="P-loop containing nucleoside triphosphate hydrolases"/>
    <property type="match status" value="1"/>
</dbReference>
<evidence type="ECO:0000313" key="5">
    <source>
        <dbReference type="EMBL" id="GAH34350.1"/>
    </source>
</evidence>
<keyword evidence="3" id="KW-0067">ATP-binding</keyword>
<evidence type="ECO:0000256" key="2">
    <source>
        <dbReference type="ARBA" id="ARBA00022741"/>
    </source>
</evidence>
<dbReference type="InterPro" id="IPR003439">
    <property type="entry name" value="ABC_transporter-like_ATP-bd"/>
</dbReference>
<dbReference type="PANTHER" id="PTHR43553:SF24">
    <property type="entry name" value="ENERGY-COUPLING FACTOR TRANSPORTER ATP-BINDING PROTEIN ECFA1"/>
    <property type="match status" value="1"/>
</dbReference>
<name>X1FPA5_9ZZZZ</name>
<dbReference type="GO" id="GO:0043190">
    <property type="term" value="C:ATP-binding cassette (ABC) transporter complex"/>
    <property type="evidence" value="ECO:0007669"/>
    <property type="project" value="TreeGrafter"/>
</dbReference>
<dbReference type="EMBL" id="BARU01014577">
    <property type="protein sequence ID" value="GAH34350.1"/>
    <property type="molecule type" value="Genomic_DNA"/>
</dbReference>
<dbReference type="CDD" id="cd03225">
    <property type="entry name" value="ABC_cobalt_CbiO_domain1"/>
    <property type="match status" value="1"/>
</dbReference>
<feature type="non-terminal residue" evidence="5">
    <location>
        <position position="1"/>
    </location>
</feature>
<dbReference type="InterPro" id="IPR015856">
    <property type="entry name" value="ABC_transpr_CbiO/EcfA_su"/>
</dbReference>
<accession>X1FPA5</accession>
<comment type="caution">
    <text evidence="5">The sequence shown here is derived from an EMBL/GenBank/DDBJ whole genome shotgun (WGS) entry which is preliminary data.</text>
</comment>
<dbReference type="InterPro" id="IPR027417">
    <property type="entry name" value="P-loop_NTPase"/>
</dbReference>
<organism evidence="5">
    <name type="scientific">marine sediment metagenome</name>
    <dbReference type="NCBI Taxonomy" id="412755"/>
    <lineage>
        <taxon>unclassified sequences</taxon>
        <taxon>metagenomes</taxon>
        <taxon>ecological metagenomes</taxon>
    </lineage>
</organism>
<protein>
    <recommendedName>
        <fullName evidence="4">ABC transporter domain-containing protein</fullName>
    </recommendedName>
</protein>
<feature type="non-terminal residue" evidence="5">
    <location>
        <position position="148"/>
    </location>
</feature>
<keyword evidence="2" id="KW-0547">Nucleotide-binding</keyword>
<dbReference type="InterPro" id="IPR050095">
    <property type="entry name" value="ECF_ABC_transporter_ATP-bd"/>
</dbReference>
<dbReference type="GO" id="GO:0042626">
    <property type="term" value="F:ATPase-coupled transmembrane transporter activity"/>
    <property type="evidence" value="ECO:0007669"/>
    <property type="project" value="TreeGrafter"/>
</dbReference>
<dbReference type="AlphaFoldDB" id="X1FPA5"/>
<keyword evidence="1" id="KW-0813">Transport</keyword>
<reference evidence="5" key="1">
    <citation type="journal article" date="2014" name="Front. Microbiol.">
        <title>High frequency of phylogenetically diverse reductive dehalogenase-homologous genes in deep subseafloor sedimentary metagenomes.</title>
        <authorList>
            <person name="Kawai M."/>
            <person name="Futagami T."/>
            <person name="Toyoda A."/>
            <person name="Takaki Y."/>
            <person name="Nishi S."/>
            <person name="Hori S."/>
            <person name="Arai W."/>
            <person name="Tsubouchi T."/>
            <person name="Morono Y."/>
            <person name="Uchiyama I."/>
            <person name="Ito T."/>
            <person name="Fujiyama A."/>
            <person name="Inagaki F."/>
            <person name="Takami H."/>
        </authorList>
    </citation>
    <scope>NUCLEOTIDE SEQUENCE</scope>
    <source>
        <strain evidence="5">Expedition CK06-06</strain>
    </source>
</reference>